<evidence type="ECO:0000313" key="2">
    <source>
        <dbReference type="Proteomes" id="UP000298061"/>
    </source>
</evidence>
<dbReference type="GO" id="GO:0030544">
    <property type="term" value="F:Hsp70 protein binding"/>
    <property type="evidence" value="ECO:0007669"/>
    <property type="project" value="TreeGrafter"/>
</dbReference>
<dbReference type="GO" id="GO:0005829">
    <property type="term" value="C:cytosol"/>
    <property type="evidence" value="ECO:0007669"/>
    <property type="project" value="TreeGrafter"/>
</dbReference>
<comment type="caution">
    <text evidence="1">The sequence shown here is derived from an EMBL/GenBank/DDBJ whole genome shotgun (WGS) entry which is preliminary data.</text>
</comment>
<dbReference type="OrthoDB" id="433738at2759"/>
<gene>
    <name evidence="1" type="ORF">EWM64_g3342</name>
</gene>
<sequence>MSTTTNRCLSLKEQGNNAFRLRKYMQAIELYTDALDAATADVALETKRQLLSNRSQSHMVWDSVHEALRDVNLALSPEYTTAESDRAVTAKCLFRRAKLLYNFCRYEEAQQELVKFMDISREFGLGLGEGQELDKQIKKALSQPSDSEERMRAELLRAVDSRGLMVQDYYRPHFPYPPGPFQPGEREELEVAHFDTNDQRPFKTDPNATPLVIPFMFAAPHIRGVSRDGKSLCARIDVPEQEGKPISEYAKFALEAVAMQGPVEGDRQRVLRDVVRHTGRESVMVMITYRGRFLLIPNKTTAKELWEGARWPREDGSPCPFKDLKSSPRPRPWETDGAPLVHGWSMNMFVVHRDELDLL</sequence>
<name>A0A4Z0A2X3_9AGAM</name>
<protein>
    <recommendedName>
        <fullName evidence="3">Cns1/TTC4 wheel domain-containing protein</fullName>
    </recommendedName>
</protein>
<dbReference type="PANTHER" id="PTHR46035">
    <property type="entry name" value="TETRATRICOPEPTIDE REPEAT PROTEIN 4"/>
    <property type="match status" value="1"/>
</dbReference>
<evidence type="ECO:0000313" key="1">
    <source>
        <dbReference type="EMBL" id="TFY80667.1"/>
    </source>
</evidence>
<dbReference type="GO" id="GO:0051879">
    <property type="term" value="F:Hsp90 protein binding"/>
    <property type="evidence" value="ECO:0007669"/>
    <property type="project" value="TreeGrafter"/>
</dbReference>
<organism evidence="1 2">
    <name type="scientific">Hericium alpestre</name>
    <dbReference type="NCBI Taxonomy" id="135208"/>
    <lineage>
        <taxon>Eukaryota</taxon>
        <taxon>Fungi</taxon>
        <taxon>Dikarya</taxon>
        <taxon>Basidiomycota</taxon>
        <taxon>Agaricomycotina</taxon>
        <taxon>Agaricomycetes</taxon>
        <taxon>Russulales</taxon>
        <taxon>Hericiaceae</taxon>
        <taxon>Hericium</taxon>
    </lineage>
</organism>
<keyword evidence="2" id="KW-1185">Reference proteome</keyword>
<accession>A0A4Z0A2X3</accession>
<evidence type="ECO:0008006" key="3">
    <source>
        <dbReference type="Google" id="ProtNLM"/>
    </source>
</evidence>
<dbReference type="SUPFAM" id="SSF48452">
    <property type="entry name" value="TPR-like"/>
    <property type="match status" value="1"/>
</dbReference>
<dbReference type="GO" id="GO:0005634">
    <property type="term" value="C:nucleus"/>
    <property type="evidence" value="ECO:0007669"/>
    <property type="project" value="TreeGrafter"/>
</dbReference>
<proteinExistence type="predicted"/>
<dbReference type="GO" id="GO:0006457">
    <property type="term" value="P:protein folding"/>
    <property type="evidence" value="ECO:0007669"/>
    <property type="project" value="TreeGrafter"/>
</dbReference>
<dbReference type="EMBL" id="SFCI01000306">
    <property type="protein sequence ID" value="TFY80667.1"/>
    <property type="molecule type" value="Genomic_DNA"/>
</dbReference>
<dbReference type="Gene3D" id="1.25.40.10">
    <property type="entry name" value="Tetratricopeptide repeat domain"/>
    <property type="match status" value="1"/>
</dbReference>
<dbReference type="AlphaFoldDB" id="A0A4Z0A2X3"/>
<dbReference type="PANTHER" id="PTHR46035:SF1">
    <property type="entry name" value="TETRATRICOPEPTIDE REPEAT PROTEIN 4"/>
    <property type="match status" value="1"/>
</dbReference>
<dbReference type="InterPro" id="IPR011990">
    <property type="entry name" value="TPR-like_helical_dom_sf"/>
</dbReference>
<dbReference type="Proteomes" id="UP000298061">
    <property type="component" value="Unassembled WGS sequence"/>
</dbReference>
<reference evidence="1 2" key="1">
    <citation type="submission" date="2019-02" db="EMBL/GenBank/DDBJ databases">
        <title>Genome sequencing of the rare red list fungi Hericium alpestre (H. flagellum).</title>
        <authorList>
            <person name="Buettner E."/>
            <person name="Kellner H."/>
        </authorList>
    </citation>
    <scope>NUCLEOTIDE SEQUENCE [LARGE SCALE GENOMIC DNA]</scope>
    <source>
        <strain evidence="1 2">DSM 108284</strain>
    </source>
</reference>